<organism evidence="2 3">
    <name type="scientific">Gloeothece verrucosa (strain PCC 7822)</name>
    <name type="common">Cyanothece sp. (strain PCC 7822)</name>
    <dbReference type="NCBI Taxonomy" id="497965"/>
    <lineage>
        <taxon>Bacteria</taxon>
        <taxon>Bacillati</taxon>
        <taxon>Cyanobacteriota</taxon>
        <taxon>Cyanophyceae</taxon>
        <taxon>Oscillatoriophycideae</taxon>
        <taxon>Chroococcales</taxon>
        <taxon>Aphanothecaceae</taxon>
        <taxon>Gloeothece</taxon>
        <taxon>Gloeothece verrucosa</taxon>
    </lineage>
</organism>
<gene>
    <name evidence="2" type="ordered locus">Cyan7822_6062</name>
</gene>
<dbReference type="SUPFAM" id="SSF53098">
    <property type="entry name" value="Ribonuclease H-like"/>
    <property type="match status" value="1"/>
</dbReference>
<evidence type="ECO:0000313" key="3">
    <source>
        <dbReference type="Proteomes" id="UP000008206"/>
    </source>
</evidence>
<name>E0ULS7_GLOV7</name>
<dbReference type="InterPro" id="IPR047658">
    <property type="entry name" value="IS4-like_transpos"/>
</dbReference>
<feature type="domain" description="Transposase IS4-like" evidence="1">
    <location>
        <begin position="145"/>
        <end position="303"/>
    </location>
</feature>
<dbReference type="GO" id="GO:0006313">
    <property type="term" value="P:DNA transposition"/>
    <property type="evidence" value="ECO:0007669"/>
    <property type="project" value="InterPro"/>
</dbReference>
<dbReference type="OrthoDB" id="468082at2"/>
<dbReference type="Proteomes" id="UP000008206">
    <property type="component" value="Plasmid Cy782201"/>
</dbReference>
<dbReference type="GO" id="GO:0003677">
    <property type="term" value="F:DNA binding"/>
    <property type="evidence" value="ECO:0007669"/>
    <property type="project" value="InterPro"/>
</dbReference>
<keyword evidence="3" id="KW-1185">Reference proteome</keyword>
<dbReference type="RefSeq" id="WP_013334657.1">
    <property type="nucleotide sequence ID" value="NC_014533.1"/>
</dbReference>
<dbReference type="HOGENOM" id="CLU_060706_0_1_3"/>
<dbReference type="Gene3D" id="3.90.350.10">
    <property type="entry name" value="Transposase Inhibitor Protein From Tn5, Chain A, domain 1"/>
    <property type="match status" value="1"/>
</dbReference>
<dbReference type="GO" id="GO:0004803">
    <property type="term" value="F:transposase activity"/>
    <property type="evidence" value="ECO:0007669"/>
    <property type="project" value="InterPro"/>
</dbReference>
<dbReference type="Pfam" id="PF01609">
    <property type="entry name" value="DDE_Tnp_1"/>
    <property type="match status" value="1"/>
</dbReference>
<evidence type="ECO:0000259" key="1">
    <source>
        <dbReference type="Pfam" id="PF01609"/>
    </source>
</evidence>
<dbReference type="KEGG" id="cyj:Cyan7822_6062"/>
<dbReference type="NCBIfam" id="NF033591">
    <property type="entry name" value="transpos_IS4_2"/>
    <property type="match status" value="1"/>
</dbReference>
<keyword evidence="2" id="KW-0614">Plasmid</keyword>
<dbReference type="InterPro" id="IPR002559">
    <property type="entry name" value="Transposase_11"/>
</dbReference>
<protein>
    <submittedName>
        <fullName evidence="2">Transposase IS4 family protein</fullName>
    </submittedName>
</protein>
<dbReference type="AlphaFoldDB" id="E0ULS7"/>
<sequence>MIKNNLLPLFYTEHLKTQLKRSEFLICSVLLTLLQSHRWVRIEELATQFPQKILFESRRKKIQRFLSLSHLNLETIWFPLFNKWLTRSFSLDEVLYVAIDRTSWGKINLLMISLIYDRRAIPIYWEILPKKGNTNYLKQKSAIEKVLALLKNYKKVILGDREFCSVDLAKWLRSQSQTYFCLRLKKNEYIEIESDLWIQLKDMGVVPGVSIYLKGVKVTKTKKLKNAYIVARWKRKYRGWSAEEAWFILTNLDDLDVALKAYAKRFGIEEMFRDFKSGGYNLEETGVQGKRLSCLILLIALAYSSAIISGENMKKKGKVKYICRQKEPRRTQRRHSSFYIGLHGKGWIECLDDFREITQQLMALSPHKKPYYQRGQNAIKLIRSTL</sequence>
<dbReference type="EMBL" id="CP002199">
    <property type="protein sequence ID" value="ADN17907.1"/>
    <property type="molecule type" value="Genomic_DNA"/>
</dbReference>
<dbReference type="InterPro" id="IPR012337">
    <property type="entry name" value="RNaseH-like_sf"/>
</dbReference>
<reference evidence="3" key="1">
    <citation type="journal article" date="2011" name="MBio">
        <title>Novel metabolic attributes of the genus Cyanothece, comprising a group of unicellular nitrogen-fixing Cyanobacteria.</title>
        <authorList>
            <person name="Bandyopadhyay A."/>
            <person name="Elvitigala T."/>
            <person name="Welsh E."/>
            <person name="Stockel J."/>
            <person name="Liberton M."/>
            <person name="Min H."/>
            <person name="Sherman L.A."/>
            <person name="Pakrasi H.B."/>
        </authorList>
    </citation>
    <scope>NUCLEOTIDE SEQUENCE [LARGE SCALE GENOMIC DNA]</scope>
    <source>
        <strain evidence="3">PCC 7822</strain>
        <plasmid evidence="3">Cy782201</plasmid>
    </source>
</reference>
<proteinExistence type="predicted"/>
<geneLocation type="plasmid" evidence="2 3">
    <name>Cy782201</name>
</geneLocation>
<evidence type="ECO:0000313" key="2">
    <source>
        <dbReference type="EMBL" id="ADN17907.1"/>
    </source>
</evidence>
<accession>E0ULS7</accession>